<gene>
    <name evidence="6" type="primary">flgD</name>
    <name evidence="6" type="ORF">POI8812_01150</name>
</gene>
<organism evidence="6 7">
    <name type="scientific">Pontivivens insulae</name>
    <dbReference type="NCBI Taxonomy" id="1639689"/>
    <lineage>
        <taxon>Bacteria</taxon>
        <taxon>Pseudomonadati</taxon>
        <taxon>Pseudomonadota</taxon>
        <taxon>Alphaproteobacteria</taxon>
        <taxon>Rhodobacterales</taxon>
        <taxon>Paracoccaceae</taxon>
        <taxon>Pontivivens</taxon>
    </lineage>
</organism>
<comment type="similarity">
    <text evidence="1 5">Belongs to the FlgD family.</text>
</comment>
<evidence type="ECO:0000256" key="2">
    <source>
        <dbReference type="ARBA" id="ARBA00016013"/>
    </source>
</evidence>
<evidence type="ECO:0000256" key="5">
    <source>
        <dbReference type="RuleBase" id="RU362076"/>
    </source>
</evidence>
<name>A0A2R8A9E0_9RHOB</name>
<dbReference type="Pfam" id="PF03963">
    <property type="entry name" value="FlgD"/>
    <property type="match status" value="1"/>
</dbReference>
<evidence type="ECO:0000256" key="4">
    <source>
        <dbReference type="ARBA" id="ARBA00024746"/>
    </source>
</evidence>
<dbReference type="OrthoDB" id="9785233at2"/>
<comment type="function">
    <text evidence="4 5">Required for flagellar hook formation. May act as a scaffolding protein.</text>
</comment>
<dbReference type="GO" id="GO:0044781">
    <property type="term" value="P:bacterial-type flagellum organization"/>
    <property type="evidence" value="ECO:0007669"/>
    <property type="project" value="UniProtKB-UniRule"/>
</dbReference>
<accession>A0A2R8A9E0</accession>
<proteinExistence type="inferred from homology"/>
<sequence>MEISPTLTPSSTPGQTTSTASAVTADFQTFLQLLTSQLRNQDPLKPMESTQFVAQLATFSSVEQQVLSNQKLDTLAASLRASDTAALSGWIDRTVETRSAARFDGTPLEFSLDHTPNAGDRLVVTNAMGEVVSDQPFTSHSWDGRISGGLRAPDGDYTLSLRSSQASGDQLLEQARTAGTVVEARLQPEGVDLILASGQSVPLADVAALR</sequence>
<dbReference type="RefSeq" id="WP_108781602.1">
    <property type="nucleotide sequence ID" value="NZ_OMKW01000002.1"/>
</dbReference>
<keyword evidence="7" id="KW-1185">Reference proteome</keyword>
<evidence type="ECO:0000313" key="7">
    <source>
        <dbReference type="Proteomes" id="UP000244932"/>
    </source>
</evidence>
<evidence type="ECO:0000256" key="1">
    <source>
        <dbReference type="ARBA" id="ARBA00010577"/>
    </source>
</evidence>
<dbReference type="EMBL" id="OMKW01000002">
    <property type="protein sequence ID" value="SPF28847.1"/>
    <property type="molecule type" value="Genomic_DNA"/>
</dbReference>
<dbReference type="InterPro" id="IPR005648">
    <property type="entry name" value="FlgD"/>
</dbReference>
<protein>
    <recommendedName>
        <fullName evidence="2 5">Basal-body rod modification protein FlgD</fullName>
    </recommendedName>
</protein>
<keyword evidence="3 5" id="KW-1005">Bacterial flagellum biogenesis</keyword>
<dbReference type="AlphaFoldDB" id="A0A2R8A9E0"/>
<dbReference type="Proteomes" id="UP000244932">
    <property type="component" value="Unassembled WGS sequence"/>
</dbReference>
<evidence type="ECO:0000313" key="6">
    <source>
        <dbReference type="EMBL" id="SPF28847.1"/>
    </source>
</evidence>
<reference evidence="6 7" key="1">
    <citation type="submission" date="2018-03" db="EMBL/GenBank/DDBJ databases">
        <authorList>
            <person name="Keele B.F."/>
        </authorList>
    </citation>
    <scope>NUCLEOTIDE SEQUENCE [LARGE SCALE GENOMIC DNA]</scope>
    <source>
        <strain evidence="6 7">CeCT 8812</strain>
    </source>
</reference>
<evidence type="ECO:0000256" key="3">
    <source>
        <dbReference type="ARBA" id="ARBA00022795"/>
    </source>
</evidence>